<dbReference type="InterPro" id="IPR000719">
    <property type="entry name" value="Prot_kinase_dom"/>
</dbReference>
<feature type="coiled-coil region" evidence="1">
    <location>
        <begin position="379"/>
        <end position="406"/>
    </location>
</feature>
<dbReference type="GO" id="GO:0005737">
    <property type="term" value="C:cytoplasm"/>
    <property type="evidence" value="ECO:0007669"/>
    <property type="project" value="TreeGrafter"/>
</dbReference>
<accession>A0A8S1V6U5</accession>
<comment type="caution">
    <text evidence="4">The sequence shown here is derived from an EMBL/GenBank/DDBJ whole genome shotgun (WGS) entry which is preliminary data.</text>
</comment>
<dbReference type="FunFam" id="1.10.510.10:FF:002482">
    <property type="match status" value="1"/>
</dbReference>
<dbReference type="PANTHER" id="PTHR44167:SF18">
    <property type="entry name" value="PROTEIN KINASE DOMAIN-CONTAINING PROTEIN"/>
    <property type="match status" value="1"/>
</dbReference>
<dbReference type="Pfam" id="PF00069">
    <property type="entry name" value="Pkinase"/>
    <property type="match status" value="1"/>
</dbReference>
<proteinExistence type="predicted"/>
<feature type="region of interest" description="Disordered" evidence="2">
    <location>
        <begin position="651"/>
        <end position="700"/>
    </location>
</feature>
<dbReference type="GO" id="GO:0044773">
    <property type="term" value="P:mitotic DNA damage checkpoint signaling"/>
    <property type="evidence" value="ECO:0007669"/>
    <property type="project" value="TreeGrafter"/>
</dbReference>
<dbReference type="PANTHER" id="PTHR44167">
    <property type="entry name" value="OVARIAN-SPECIFIC SERINE/THREONINE-PROTEIN KINASE LOK-RELATED"/>
    <property type="match status" value="1"/>
</dbReference>
<evidence type="ECO:0000256" key="1">
    <source>
        <dbReference type="SAM" id="Coils"/>
    </source>
</evidence>
<evidence type="ECO:0000313" key="4">
    <source>
        <dbReference type="EMBL" id="CAD8171692.1"/>
    </source>
</evidence>
<feature type="compositionally biased region" description="Basic and acidic residues" evidence="2">
    <location>
        <begin position="691"/>
        <end position="700"/>
    </location>
</feature>
<dbReference type="AlphaFoldDB" id="A0A8S1V6U5"/>
<dbReference type="GO" id="GO:0005524">
    <property type="term" value="F:ATP binding"/>
    <property type="evidence" value="ECO:0007669"/>
    <property type="project" value="InterPro"/>
</dbReference>
<dbReference type="SMART" id="SM00220">
    <property type="entry name" value="S_TKc"/>
    <property type="match status" value="1"/>
</dbReference>
<evidence type="ECO:0000259" key="3">
    <source>
        <dbReference type="PROSITE" id="PS50011"/>
    </source>
</evidence>
<protein>
    <recommendedName>
        <fullName evidence="3">Protein kinase domain-containing protein</fullName>
    </recommendedName>
</protein>
<organism evidence="4 5">
    <name type="scientific">Paramecium octaurelia</name>
    <dbReference type="NCBI Taxonomy" id="43137"/>
    <lineage>
        <taxon>Eukaryota</taxon>
        <taxon>Sar</taxon>
        <taxon>Alveolata</taxon>
        <taxon>Ciliophora</taxon>
        <taxon>Intramacronucleata</taxon>
        <taxon>Oligohymenophorea</taxon>
        <taxon>Peniculida</taxon>
        <taxon>Parameciidae</taxon>
        <taxon>Paramecium</taxon>
    </lineage>
</organism>
<dbReference type="PROSITE" id="PS50011">
    <property type="entry name" value="PROTEIN_KINASE_DOM"/>
    <property type="match status" value="1"/>
</dbReference>
<evidence type="ECO:0000256" key="2">
    <source>
        <dbReference type="SAM" id="MobiDB-lite"/>
    </source>
</evidence>
<gene>
    <name evidence="4" type="ORF">POCTA_138.1.T0580261</name>
</gene>
<reference evidence="4" key="1">
    <citation type="submission" date="2021-01" db="EMBL/GenBank/DDBJ databases">
        <authorList>
            <consortium name="Genoscope - CEA"/>
            <person name="William W."/>
        </authorList>
    </citation>
    <scope>NUCLEOTIDE SEQUENCE</scope>
</reference>
<dbReference type="GO" id="GO:0005634">
    <property type="term" value="C:nucleus"/>
    <property type="evidence" value="ECO:0007669"/>
    <property type="project" value="TreeGrafter"/>
</dbReference>
<dbReference type="CDD" id="cd14014">
    <property type="entry name" value="STKc_PknB_like"/>
    <property type="match status" value="1"/>
</dbReference>
<feature type="domain" description="Protein kinase" evidence="3">
    <location>
        <begin position="23"/>
        <end position="298"/>
    </location>
</feature>
<dbReference type="InterPro" id="IPR008271">
    <property type="entry name" value="Ser/Thr_kinase_AS"/>
</dbReference>
<evidence type="ECO:0000313" key="5">
    <source>
        <dbReference type="Proteomes" id="UP000683925"/>
    </source>
</evidence>
<dbReference type="Proteomes" id="UP000683925">
    <property type="component" value="Unassembled WGS sequence"/>
</dbReference>
<dbReference type="OMA" id="KKCICEN"/>
<name>A0A8S1V6U5_PAROT</name>
<dbReference type="OrthoDB" id="5986190at2759"/>
<keyword evidence="1" id="KW-0175">Coiled coil</keyword>
<keyword evidence="5" id="KW-1185">Reference proteome</keyword>
<feature type="compositionally biased region" description="Polar residues" evidence="2">
    <location>
        <begin position="661"/>
        <end position="690"/>
    </location>
</feature>
<sequence length="700" mass="81478">MDPRMLVNSNIDAPAPNYPNRSFYLEKLIGYGAEGYVYLAKVTKWNNRVNDRVALKLQPKIKQDEINFMFSLIQIQTKCEQTSNPKLLSLLEQASSNIIRVYEIIKWNNYNFVLMEAGAQNLNSFIQSEKNLQIQSKLEIMKQIAQSILFLHKNGIIHRDIKPENFILVGQQFKLIDFGLVRQNSQLIKTAHVGTPLFASPEIFEESIHYTESVDIWSLACVFYELIQSSPLIPGNTIQDVKKIVLNHKYQPEAIYNKIESTQISSSLKSLLKRMINPSPEKRCSIEEVLDQLQNIMITDYQLGQCRDNPRLNEGNNPQQQQFINQSPFKQNKTDQNFYVFQNQTNQQQASIQKNGTFPINNQQIEMQNFLKGGITQIQQILGNQIQQAQDQNRELIEQTINLAQQNKTLLELTEKNQIQIEYLQKKLIEKEKDDQKEKTPNISNRSQCNCDAENKKLLRELQKQIEKENQSNLEQISSMNKALTYFQQSIIQISAHLEQIKIQHKEEPANSKNSQQQSTSALNHIISLIQSSEKNTQQSISQLKSNIQSQYQQILNKYIEKNEFDEFNATQKNSKDNDQKMIEQIYKLNQQLNKNLLAEIMSKFENYLQESAGIIQNLKYEILKNTKPIAEKIESFTGQSHQQNTQTYQQQMTAQRNAHHSQPNQTPQEYKQNQTIKQSNQQEGLNQRSNKQERPRYQQ</sequence>
<dbReference type="PROSITE" id="PS00108">
    <property type="entry name" value="PROTEIN_KINASE_ST"/>
    <property type="match status" value="1"/>
</dbReference>
<dbReference type="GO" id="GO:0004674">
    <property type="term" value="F:protein serine/threonine kinase activity"/>
    <property type="evidence" value="ECO:0007669"/>
    <property type="project" value="TreeGrafter"/>
</dbReference>
<dbReference type="EMBL" id="CAJJDP010000057">
    <property type="protein sequence ID" value="CAD8171692.1"/>
    <property type="molecule type" value="Genomic_DNA"/>
</dbReference>